<evidence type="ECO:0000313" key="2">
    <source>
        <dbReference type="Proteomes" id="UP000502921"/>
    </source>
</evidence>
<dbReference type="Gene3D" id="3.30.70.100">
    <property type="match status" value="1"/>
</dbReference>
<proteinExistence type="predicted"/>
<keyword evidence="2" id="KW-1185">Reference proteome</keyword>
<sequence length="66" mass="7745">MLTYRTLYEKANELKVNVSFDNTEIGVIKFEITGFESAVDKMVKWLERNRASGIVHKYKEIYIEGK</sequence>
<evidence type="ECO:0000313" key="1">
    <source>
        <dbReference type="EMBL" id="QIQ61240.1"/>
    </source>
</evidence>
<name>A0A6G9L6Q1_9CAUD</name>
<reference evidence="1 2" key="1">
    <citation type="submission" date="2019-10" db="EMBL/GenBank/DDBJ databases">
        <authorList>
            <person name="Piligrimova E."/>
            <person name="Kazantseva O."/>
            <person name="Shadrin A."/>
            <person name="Zagorodny V."/>
        </authorList>
    </citation>
    <scope>NUCLEOTIDE SEQUENCE [LARGE SCALE GENOMIC DNA]</scope>
</reference>
<accession>A0A6G9L6Q1</accession>
<protein>
    <submittedName>
        <fullName evidence="1">Acylphosphatase</fullName>
    </submittedName>
</protein>
<gene>
    <name evidence="1" type="ORF">Sam46_gp39</name>
</gene>
<organism evidence="1 2">
    <name type="scientific">Bacillus phage vB_BcM_Sam46</name>
    <dbReference type="NCBI Taxonomy" id="2719179"/>
    <lineage>
        <taxon>Viruses</taxon>
        <taxon>Duplodnaviria</taxon>
        <taxon>Heunggongvirae</taxon>
        <taxon>Uroviricota</taxon>
        <taxon>Caudoviricetes</taxon>
        <taxon>Samaravirus</taxon>
        <taxon>Samaravirus sam46</taxon>
    </lineage>
</organism>
<dbReference type="Proteomes" id="UP000502921">
    <property type="component" value="Segment"/>
</dbReference>
<dbReference type="EMBL" id="MN604698">
    <property type="protein sequence ID" value="QIQ61240.1"/>
    <property type="molecule type" value="Genomic_DNA"/>
</dbReference>